<sequence>MIQNGLEYLNSRLIFGMMPGLASTRKLCEALGNPQKKFKTIHVVGTNGKGSTSYYLSGVLQAHGLKTGLYTSPHLVSMRERIRVNDLPIDDESLDRLIMQVKAAAEETQVEPTFFEVLTIVAFLYYAEQNIDVAVLEAGMGGRLDSTAVADGELIVLTSIGLEHTEVLGSTESAILKEKMGVAGSAQSILSNGRSKTFVLGGLNDALIAEAKVFAASHGCSCVVPEIRNDIELPNLGQHYIENASLSLKAAELFLNKFDDSLALKTLTTRSWAGRMQKLIDANGVTKFILDGAHNSHAVRRLVETLDKYYPNQKFHCVFGALRDKDVGEMLKLMAPHVSAWHITRTPYPRFRELEDLQGELEKLGLNVASAGEFSREYLNEVCASVTDGSPVLITGSLYMIGATVQALKDDFDGLAFFRGMEPTTNEHR</sequence>
<dbReference type="GO" id="GO:0005524">
    <property type="term" value="F:ATP binding"/>
    <property type="evidence" value="ECO:0007669"/>
    <property type="project" value="UniProtKB-KW"/>
</dbReference>
<dbReference type="AlphaFoldDB" id="C9RJV3"/>
<dbReference type="PANTHER" id="PTHR11136">
    <property type="entry name" value="FOLYLPOLYGLUTAMATE SYNTHASE-RELATED"/>
    <property type="match status" value="1"/>
</dbReference>
<evidence type="ECO:0000313" key="24">
    <source>
        <dbReference type="EMBL" id="ACX73816.1"/>
    </source>
</evidence>
<comment type="catalytic activity">
    <reaction evidence="18">
        <text>10-formyltetrahydrofolyl-(gamma-L-Glu)(n) + L-glutamate + ATP = 10-formyltetrahydrofolyl-(gamma-L-Glu)(n+1) + ADP + phosphate + H(+)</text>
        <dbReference type="Rhea" id="RHEA:51904"/>
        <dbReference type="Rhea" id="RHEA-COMP:13088"/>
        <dbReference type="Rhea" id="RHEA-COMP:14300"/>
        <dbReference type="ChEBI" id="CHEBI:15378"/>
        <dbReference type="ChEBI" id="CHEBI:29985"/>
        <dbReference type="ChEBI" id="CHEBI:30616"/>
        <dbReference type="ChEBI" id="CHEBI:43474"/>
        <dbReference type="ChEBI" id="CHEBI:134413"/>
        <dbReference type="ChEBI" id="CHEBI:456216"/>
        <dbReference type="EC" id="6.3.2.17"/>
    </reaction>
</comment>
<keyword evidence="10 21" id="KW-0547">Nucleotide-binding</keyword>
<dbReference type="GO" id="GO:0008841">
    <property type="term" value="F:dihydrofolate synthase activity"/>
    <property type="evidence" value="ECO:0007669"/>
    <property type="project" value="UniProtKB-EC"/>
</dbReference>
<keyword evidence="8 21" id="KW-0436">Ligase</keyword>
<dbReference type="InterPro" id="IPR001645">
    <property type="entry name" value="Folylpolyglutamate_synth"/>
</dbReference>
<dbReference type="Pfam" id="PF02875">
    <property type="entry name" value="Mur_ligase_C"/>
    <property type="match status" value="1"/>
</dbReference>
<dbReference type="InterPro" id="IPR004101">
    <property type="entry name" value="Mur_ligase_C"/>
</dbReference>
<dbReference type="RefSeq" id="WP_012820046.1">
    <property type="nucleotide sequence ID" value="NC_013410.1"/>
</dbReference>
<evidence type="ECO:0000256" key="10">
    <source>
        <dbReference type="ARBA" id="ARBA00022741"/>
    </source>
</evidence>
<evidence type="ECO:0000256" key="14">
    <source>
        <dbReference type="ARBA" id="ARBA00030048"/>
    </source>
</evidence>
<evidence type="ECO:0000259" key="23">
    <source>
        <dbReference type="Pfam" id="PF08245"/>
    </source>
</evidence>
<keyword evidence="13" id="KW-0289">Folate biosynthesis</keyword>
<evidence type="ECO:0000313" key="25">
    <source>
        <dbReference type="EMBL" id="ADL27073.1"/>
    </source>
</evidence>
<dbReference type="Proteomes" id="UP000000517">
    <property type="component" value="Chromosome"/>
</dbReference>
<dbReference type="KEGG" id="fsu:Fisuc_0203"/>
<dbReference type="OrthoDB" id="9809356at2"/>
<keyword evidence="12" id="KW-0460">Magnesium</keyword>
<dbReference type="EC" id="6.3.2.12" evidence="5"/>
<keyword evidence="9" id="KW-0479">Metal-binding</keyword>
<evidence type="ECO:0000256" key="15">
    <source>
        <dbReference type="ARBA" id="ARBA00030592"/>
    </source>
</evidence>
<dbReference type="GO" id="GO:0005737">
    <property type="term" value="C:cytoplasm"/>
    <property type="evidence" value="ECO:0007669"/>
    <property type="project" value="TreeGrafter"/>
</dbReference>
<feature type="domain" description="Mur ligase C-terminal" evidence="22">
    <location>
        <begin position="274"/>
        <end position="397"/>
    </location>
</feature>
<dbReference type="Proteomes" id="UP000001497">
    <property type="component" value="Chromosome"/>
</dbReference>
<evidence type="ECO:0000256" key="13">
    <source>
        <dbReference type="ARBA" id="ARBA00022909"/>
    </source>
</evidence>
<dbReference type="InterPro" id="IPR013221">
    <property type="entry name" value="Mur_ligase_cen"/>
</dbReference>
<keyword evidence="11 21" id="KW-0067">ATP-binding</keyword>
<name>C9RJV3_FIBSS</name>
<reference evidence="25" key="3">
    <citation type="submission" date="2010-08" db="EMBL/GenBank/DDBJ databases">
        <authorList>
            <person name="Durkin A.S."/>
            <person name="Nelson K.E."/>
            <person name="Morrison M."/>
            <person name="Forsberg C.W."/>
            <person name="Wilson D.B."/>
            <person name="Russell J.B."/>
            <person name="Cann I.K.O."/>
            <person name="Mackie R.I."/>
            <person name="White B.A."/>
        </authorList>
    </citation>
    <scope>NUCLEOTIDE SEQUENCE</scope>
    <source>
        <strain evidence="25">S85</strain>
    </source>
</reference>
<evidence type="ECO:0000256" key="2">
    <source>
        <dbReference type="ARBA" id="ARBA00004799"/>
    </source>
</evidence>
<evidence type="ECO:0000256" key="7">
    <source>
        <dbReference type="ARBA" id="ARBA00019357"/>
    </source>
</evidence>
<evidence type="ECO:0000256" key="12">
    <source>
        <dbReference type="ARBA" id="ARBA00022842"/>
    </source>
</evidence>
<comment type="function">
    <text evidence="1">Functions in two distinct reactions of the de novo folate biosynthetic pathway. Catalyzes the addition of a glutamate residue to dihydropteroate (7,8-dihydropteroate or H2Pte) to form dihydrofolate (7,8-dihydrofolate monoglutamate or H2Pte-Glu). Also catalyzes successive additions of L-glutamate to tetrahydrofolate or 10-formyltetrahydrofolate or 5,10-methylenetetrahydrofolate, leading to folylpolyglutamate derivatives.</text>
</comment>
<evidence type="ECO:0000256" key="16">
    <source>
        <dbReference type="ARBA" id="ARBA00032510"/>
    </source>
</evidence>
<dbReference type="Gene3D" id="3.90.190.20">
    <property type="entry name" value="Mur ligase, C-terminal domain"/>
    <property type="match status" value="1"/>
</dbReference>
<evidence type="ECO:0000256" key="3">
    <source>
        <dbReference type="ARBA" id="ARBA00005150"/>
    </source>
</evidence>
<dbReference type="EMBL" id="CP001792">
    <property type="protein sequence ID" value="ACX73816.1"/>
    <property type="molecule type" value="Genomic_DNA"/>
</dbReference>
<reference evidence="24 27" key="1">
    <citation type="submission" date="2009-10" db="EMBL/GenBank/DDBJ databases">
        <title>Complete sequence of Fibrobacter succinogenes subsp. succinogenes S85.</title>
        <authorList>
            <consortium name="US DOE Joint Genome Institute"/>
            <person name="Lucas S."/>
            <person name="Copeland A."/>
            <person name="Lapidus A."/>
            <person name="Glavina del Rio T."/>
            <person name="Tice H."/>
            <person name="Bruce D."/>
            <person name="Goodwin L."/>
            <person name="Pitluck S."/>
            <person name="Chertkov O."/>
            <person name="Detter J.C."/>
            <person name="Han C."/>
            <person name="Tapia R."/>
            <person name="Larimer F."/>
            <person name="Land M."/>
            <person name="Hauser L."/>
            <person name="Kyrpides N."/>
            <person name="Mikhailova N."/>
            <person name="Weimer P.J."/>
            <person name="Stevenson D.M."/>
            <person name="Boyum J."/>
            <person name="Brumm P.I."/>
            <person name="Mead D."/>
        </authorList>
    </citation>
    <scope>NUCLEOTIDE SEQUENCE [LARGE SCALE GENOMIC DNA]</scope>
    <source>
        <strain evidence="27">ATCC 19169 / S85</strain>
        <strain evidence="24">S85</strain>
    </source>
</reference>
<evidence type="ECO:0000256" key="20">
    <source>
        <dbReference type="ARBA" id="ARBA00049161"/>
    </source>
</evidence>
<dbReference type="GO" id="GO:0046872">
    <property type="term" value="F:metal ion binding"/>
    <property type="evidence" value="ECO:0007669"/>
    <property type="project" value="UniProtKB-KW"/>
</dbReference>
<keyword evidence="27" id="KW-1185">Reference proteome</keyword>
<evidence type="ECO:0000256" key="11">
    <source>
        <dbReference type="ARBA" id="ARBA00022840"/>
    </source>
</evidence>
<comment type="catalytic activity">
    <reaction evidence="19">
        <text>(6R)-5,10-methylenetetrahydrofolyl-(gamma-L-Glu)(n) + L-glutamate + ATP = (6R)-5,10-methylenetetrahydrofolyl-(gamma-L-Glu)(n+1) + ADP + phosphate + H(+)</text>
        <dbReference type="Rhea" id="RHEA:51912"/>
        <dbReference type="Rhea" id="RHEA-COMP:13257"/>
        <dbReference type="Rhea" id="RHEA-COMP:13258"/>
        <dbReference type="ChEBI" id="CHEBI:15378"/>
        <dbReference type="ChEBI" id="CHEBI:29985"/>
        <dbReference type="ChEBI" id="CHEBI:30616"/>
        <dbReference type="ChEBI" id="CHEBI:43474"/>
        <dbReference type="ChEBI" id="CHEBI:136572"/>
        <dbReference type="ChEBI" id="CHEBI:456216"/>
        <dbReference type="EC" id="6.3.2.17"/>
    </reaction>
</comment>
<evidence type="ECO:0000256" key="21">
    <source>
        <dbReference type="PIRNR" id="PIRNR001563"/>
    </source>
</evidence>
<evidence type="ECO:0000259" key="22">
    <source>
        <dbReference type="Pfam" id="PF02875"/>
    </source>
</evidence>
<dbReference type="Gene3D" id="3.40.1190.10">
    <property type="entry name" value="Mur-like, catalytic domain"/>
    <property type="match status" value="1"/>
</dbReference>
<dbReference type="PATRIC" id="fig|59374.8.peg.588"/>
<evidence type="ECO:0000256" key="17">
    <source>
        <dbReference type="ARBA" id="ARBA00047493"/>
    </source>
</evidence>
<dbReference type="InterPro" id="IPR036565">
    <property type="entry name" value="Mur-like_cat_sf"/>
</dbReference>
<accession>C9RJV3</accession>
<evidence type="ECO:0000256" key="8">
    <source>
        <dbReference type="ARBA" id="ARBA00022598"/>
    </source>
</evidence>
<evidence type="ECO:0000256" key="4">
    <source>
        <dbReference type="ARBA" id="ARBA00008276"/>
    </source>
</evidence>
<feature type="domain" description="Mur ligase central" evidence="23">
    <location>
        <begin position="43"/>
        <end position="250"/>
    </location>
</feature>
<dbReference type="GO" id="GO:0046656">
    <property type="term" value="P:folic acid biosynthetic process"/>
    <property type="evidence" value="ECO:0007669"/>
    <property type="project" value="UniProtKB-KW"/>
</dbReference>
<evidence type="ECO:0000256" key="5">
    <source>
        <dbReference type="ARBA" id="ARBA00013023"/>
    </source>
</evidence>
<dbReference type="NCBIfam" id="TIGR01499">
    <property type="entry name" value="folC"/>
    <property type="match status" value="1"/>
</dbReference>
<protein>
    <recommendedName>
        <fullName evidence="7">Dihydrofolate synthase/folylpolyglutamate synthase</fullName>
        <ecNumber evidence="5">6.3.2.12</ecNumber>
        <ecNumber evidence="6">6.3.2.17</ecNumber>
    </recommendedName>
    <alternativeName>
        <fullName evidence="16">Folylpoly-gamma-glutamate synthetase-dihydrofolate synthetase</fullName>
    </alternativeName>
    <alternativeName>
        <fullName evidence="14">Folylpolyglutamate synthetase</fullName>
    </alternativeName>
    <alternativeName>
        <fullName evidence="15">Tetrahydrofolylpolyglutamate synthase</fullName>
    </alternativeName>
</protein>
<reference evidence="26" key="2">
    <citation type="submission" date="2010-08" db="EMBL/GenBank/DDBJ databases">
        <title>Complete sequence of Fibrobacter succinogenes subsp. succinogenes S85.</title>
        <authorList>
            <person name="Durkin A.S."/>
            <person name="Nelson K.E."/>
            <person name="Morrison M."/>
            <person name="Forsberg C.W."/>
            <person name="Wilson D.B."/>
            <person name="Russell J.B."/>
            <person name="Cann I.K.O."/>
            <person name="Mackie R.I."/>
            <person name="White B.A."/>
        </authorList>
    </citation>
    <scope>NUCLEOTIDE SEQUENCE [LARGE SCALE GENOMIC DNA]</scope>
    <source>
        <strain evidence="26">ATCC 19169 / S85</strain>
    </source>
</reference>
<dbReference type="InterPro" id="IPR036615">
    <property type="entry name" value="Mur_ligase_C_dom_sf"/>
</dbReference>
<evidence type="ECO:0000256" key="19">
    <source>
        <dbReference type="ARBA" id="ARBA00049035"/>
    </source>
</evidence>
<gene>
    <name evidence="24" type="ordered locus">Fisuc_0203</name>
    <name evidence="25" type="ordered locus">FSU_0610</name>
</gene>
<dbReference type="SUPFAM" id="SSF53623">
    <property type="entry name" value="MurD-like peptide ligases, catalytic domain"/>
    <property type="match status" value="1"/>
</dbReference>
<evidence type="ECO:0000313" key="26">
    <source>
        <dbReference type="Proteomes" id="UP000000517"/>
    </source>
</evidence>
<evidence type="ECO:0000256" key="18">
    <source>
        <dbReference type="ARBA" id="ARBA00047808"/>
    </source>
</evidence>
<comment type="catalytic activity">
    <reaction evidence="17">
        <text>(6S)-5,6,7,8-tetrahydrofolyl-(gamma-L-Glu)(n) + L-glutamate + ATP = (6S)-5,6,7,8-tetrahydrofolyl-(gamma-L-Glu)(n+1) + ADP + phosphate + H(+)</text>
        <dbReference type="Rhea" id="RHEA:10580"/>
        <dbReference type="Rhea" id="RHEA-COMP:14738"/>
        <dbReference type="Rhea" id="RHEA-COMP:14740"/>
        <dbReference type="ChEBI" id="CHEBI:15378"/>
        <dbReference type="ChEBI" id="CHEBI:29985"/>
        <dbReference type="ChEBI" id="CHEBI:30616"/>
        <dbReference type="ChEBI" id="CHEBI:43474"/>
        <dbReference type="ChEBI" id="CHEBI:141005"/>
        <dbReference type="ChEBI" id="CHEBI:456216"/>
        <dbReference type="EC" id="6.3.2.17"/>
    </reaction>
</comment>
<dbReference type="EMBL" id="CP002158">
    <property type="protein sequence ID" value="ADL27073.1"/>
    <property type="molecule type" value="Genomic_DNA"/>
</dbReference>
<dbReference type="GO" id="GO:0004326">
    <property type="term" value="F:tetrahydrofolylpolyglutamate synthase activity"/>
    <property type="evidence" value="ECO:0007669"/>
    <property type="project" value="UniProtKB-EC"/>
</dbReference>
<evidence type="ECO:0000256" key="9">
    <source>
        <dbReference type="ARBA" id="ARBA00022723"/>
    </source>
</evidence>
<dbReference type="HOGENOM" id="CLU_015869_1_1_0"/>
<dbReference type="KEGG" id="fsc:FSU_0610"/>
<comment type="similarity">
    <text evidence="4 21">Belongs to the folylpolyglutamate synthase family.</text>
</comment>
<comment type="pathway">
    <text evidence="3">Cofactor biosynthesis; tetrahydrofolylpolyglutamate biosynthesis.</text>
</comment>
<evidence type="ECO:0000256" key="6">
    <source>
        <dbReference type="ARBA" id="ARBA00013025"/>
    </source>
</evidence>
<dbReference type="PANTHER" id="PTHR11136:SF0">
    <property type="entry name" value="DIHYDROFOLATE SYNTHETASE-RELATED"/>
    <property type="match status" value="1"/>
</dbReference>
<dbReference type="Pfam" id="PF08245">
    <property type="entry name" value="Mur_ligase_M"/>
    <property type="match status" value="1"/>
</dbReference>
<evidence type="ECO:0000256" key="1">
    <source>
        <dbReference type="ARBA" id="ARBA00002714"/>
    </source>
</evidence>
<comment type="catalytic activity">
    <reaction evidence="20">
        <text>7,8-dihydropteroate + L-glutamate + ATP = 7,8-dihydrofolate + ADP + phosphate + H(+)</text>
        <dbReference type="Rhea" id="RHEA:23584"/>
        <dbReference type="ChEBI" id="CHEBI:15378"/>
        <dbReference type="ChEBI" id="CHEBI:17839"/>
        <dbReference type="ChEBI" id="CHEBI:29985"/>
        <dbReference type="ChEBI" id="CHEBI:30616"/>
        <dbReference type="ChEBI" id="CHEBI:43474"/>
        <dbReference type="ChEBI" id="CHEBI:57451"/>
        <dbReference type="ChEBI" id="CHEBI:456216"/>
        <dbReference type="EC" id="6.3.2.12"/>
    </reaction>
</comment>
<proteinExistence type="inferred from homology"/>
<evidence type="ECO:0000313" key="27">
    <source>
        <dbReference type="Proteomes" id="UP000001497"/>
    </source>
</evidence>
<comment type="pathway">
    <text evidence="2">Cofactor biosynthesis; tetrahydrofolate biosynthesis; 7,8-dihydrofolate from 2-amino-4-hydroxy-6-hydroxymethyl-7,8-dihydropteridine diphosphate and 4-aminobenzoate: step 2/2.</text>
</comment>
<organism evidence="25 26">
    <name type="scientific">Fibrobacter succinogenes (strain ATCC 19169 / S85)</name>
    <dbReference type="NCBI Taxonomy" id="59374"/>
    <lineage>
        <taxon>Bacteria</taxon>
        <taxon>Pseudomonadati</taxon>
        <taxon>Fibrobacterota</taxon>
        <taxon>Fibrobacteria</taxon>
        <taxon>Fibrobacterales</taxon>
        <taxon>Fibrobacteraceae</taxon>
        <taxon>Fibrobacter</taxon>
    </lineage>
</organism>
<dbReference type="STRING" id="59374.FSU_0610"/>
<dbReference type="SUPFAM" id="SSF53244">
    <property type="entry name" value="MurD-like peptide ligases, peptide-binding domain"/>
    <property type="match status" value="1"/>
</dbReference>
<dbReference type="PIRSF" id="PIRSF001563">
    <property type="entry name" value="Folylpolyglu_synth"/>
    <property type="match status" value="1"/>
</dbReference>
<dbReference type="eggNOG" id="COG0285">
    <property type="taxonomic scope" value="Bacteria"/>
</dbReference>
<dbReference type="EC" id="6.3.2.17" evidence="6"/>